<organism evidence="1 2">
    <name type="scientific">Escallonia rubra</name>
    <dbReference type="NCBI Taxonomy" id="112253"/>
    <lineage>
        <taxon>Eukaryota</taxon>
        <taxon>Viridiplantae</taxon>
        <taxon>Streptophyta</taxon>
        <taxon>Embryophyta</taxon>
        <taxon>Tracheophyta</taxon>
        <taxon>Spermatophyta</taxon>
        <taxon>Magnoliopsida</taxon>
        <taxon>eudicotyledons</taxon>
        <taxon>Gunneridae</taxon>
        <taxon>Pentapetalae</taxon>
        <taxon>asterids</taxon>
        <taxon>campanulids</taxon>
        <taxon>Escalloniales</taxon>
        <taxon>Escalloniaceae</taxon>
        <taxon>Escallonia</taxon>
    </lineage>
</organism>
<name>A0AA88U211_9ASTE</name>
<dbReference type="AlphaFoldDB" id="A0AA88U211"/>
<dbReference type="Proteomes" id="UP001187471">
    <property type="component" value="Unassembled WGS sequence"/>
</dbReference>
<reference evidence="1" key="1">
    <citation type="submission" date="2022-12" db="EMBL/GenBank/DDBJ databases">
        <title>Draft genome assemblies for two species of Escallonia (Escalloniales).</title>
        <authorList>
            <person name="Chanderbali A."/>
            <person name="Dervinis C."/>
            <person name="Anghel I."/>
            <person name="Soltis D."/>
            <person name="Soltis P."/>
            <person name="Zapata F."/>
        </authorList>
    </citation>
    <scope>NUCLEOTIDE SEQUENCE</scope>
    <source>
        <strain evidence="1">UCBG92.1500</strain>
        <tissue evidence="1">Leaf</tissue>
    </source>
</reference>
<proteinExistence type="predicted"/>
<accession>A0AA88U211</accession>
<comment type="caution">
    <text evidence="1">The sequence shown here is derived from an EMBL/GenBank/DDBJ whole genome shotgun (WGS) entry which is preliminary data.</text>
</comment>
<evidence type="ECO:0000313" key="1">
    <source>
        <dbReference type="EMBL" id="KAK2967425.1"/>
    </source>
</evidence>
<keyword evidence="2" id="KW-1185">Reference proteome</keyword>
<evidence type="ECO:0000313" key="2">
    <source>
        <dbReference type="Proteomes" id="UP001187471"/>
    </source>
</evidence>
<protein>
    <submittedName>
        <fullName evidence="1">Uncharacterized protein</fullName>
    </submittedName>
</protein>
<gene>
    <name evidence="1" type="ORF">RJ640_022357</name>
</gene>
<sequence>MAGIFKKPTLAVKIDDGGPDSHITNQPAARLEDEREGGAIWQYAHGFHLGVRGDNCPDPETITSTHNAFKLGFFTPFNSTKRYVGIMYNLPVTSEPQVVWVANRGKPL</sequence>
<dbReference type="EMBL" id="JAVXUO010003019">
    <property type="protein sequence ID" value="KAK2967425.1"/>
    <property type="molecule type" value="Genomic_DNA"/>
</dbReference>